<keyword evidence="2" id="KW-0479">Metal-binding</keyword>
<feature type="domain" description="DUF8040" evidence="6">
    <location>
        <begin position="2"/>
        <end position="46"/>
    </location>
</feature>
<organism evidence="7 8">
    <name type="scientific">Gossypium davidsonii</name>
    <name type="common">Davidson's cotton</name>
    <name type="synonym">Gossypium klotzschianum subsp. davidsonii</name>
    <dbReference type="NCBI Taxonomy" id="34287"/>
    <lineage>
        <taxon>Eukaryota</taxon>
        <taxon>Viridiplantae</taxon>
        <taxon>Streptophyta</taxon>
        <taxon>Embryophyta</taxon>
        <taxon>Tracheophyta</taxon>
        <taxon>Spermatophyta</taxon>
        <taxon>Magnoliopsida</taxon>
        <taxon>eudicotyledons</taxon>
        <taxon>Gunneridae</taxon>
        <taxon>Pentapetalae</taxon>
        <taxon>rosids</taxon>
        <taxon>malvids</taxon>
        <taxon>Malvales</taxon>
        <taxon>Malvaceae</taxon>
        <taxon>Malvoideae</taxon>
        <taxon>Gossypium</taxon>
    </lineage>
</organism>
<comment type="caution">
    <text evidence="7">The sequence shown here is derived from an EMBL/GenBank/DDBJ whole genome shotgun (WGS) entry which is preliminary data.</text>
</comment>
<sequence length="429" mass="49363">MLVDEQVTILLHIISHHLKNRVIKHHFNKLRETVSRSFHNVLNAVILLQDVLFNKAEPITTNSIDPRWKWFKNYLGALDRTHIKIKVPTIDEPKYRARKGDIETNMLGVCTPNMHFVYVLPGWEGSVANGQVLWDAISRRHRLKVPHGFPQSTPEEFFNMKHASAHNIIERCFGLLKLRWGILKNLSFYPVRVHNRIIIACCLPHNFIQTYMNLDPIEAELGEGLPSNVIGTKRKWVLEEDVMLVACMVDLYNVGTYNADTGFKADYLNELEKMLEKVLPHAMLKAKPNLESRIRTLKRDLAIIYDMLSGKDNSGFGWDKHRQMVVAEYVSHKVVSQFRHHNFPYYDQLTSIYTKDQATGKDPQTTVDIVEEIDADDATTANNLEEGNNYRGCEDDVSLDEMDVSAIQPQLPKPSQDDSISSKKKKKDF</sequence>
<dbReference type="InterPro" id="IPR024752">
    <property type="entry name" value="Myb/SANT-like_dom"/>
</dbReference>
<accession>A0A7J8T6R2</accession>
<dbReference type="Pfam" id="PF13359">
    <property type="entry name" value="DDE_Tnp_4"/>
    <property type="match status" value="1"/>
</dbReference>
<comment type="cofactor">
    <cofactor evidence="1">
        <name>a divalent metal cation</name>
        <dbReference type="ChEBI" id="CHEBI:60240"/>
    </cofactor>
</comment>
<evidence type="ECO:0000256" key="3">
    <source>
        <dbReference type="SAM" id="MobiDB-lite"/>
    </source>
</evidence>
<evidence type="ECO:0000256" key="2">
    <source>
        <dbReference type="ARBA" id="ARBA00022723"/>
    </source>
</evidence>
<evidence type="ECO:0000313" key="7">
    <source>
        <dbReference type="EMBL" id="MBA0634094.1"/>
    </source>
</evidence>
<dbReference type="Pfam" id="PF26138">
    <property type="entry name" value="DUF8040"/>
    <property type="match status" value="1"/>
</dbReference>
<dbReference type="PANTHER" id="PTHR46250:SF17">
    <property type="entry name" value="MYB_SANT-LIKE DOMAIN-CONTAINING PROTEIN"/>
    <property type="match status" value="1"/>
</dbReference>
<dbReference type="Proteomes" id="UP000593561">
    <property type="component" value="Unassembled WGS sequence"/>
</dbReference>
<feature type="domain" description="DDE Tnp4" evidence="5">
    <location>
        <begin position="152"/>
        <end position="206"/>
    </location>
</feature>
<dbReference type="GO" id="GO:0046872">
    <property type="term" value="F:metal ion binding"/>
    <property type="evidence" value="ECO:0007669"/>
    <property type="project" value="UniProtKB-KW"/>
</dbReference>
<keyword evidence="8" id="KW-1185">Reference proteome</keyword>
<dbReference type="AlphaFoldDB" id="A0A7J8T6R2"/>
<feature type="region of interest" description="Disordered" evidence="3">
    <location>
        <begin position="406"/>
        <end position="429"/>
    </location>
</feature>
<dbReference type="InterPro" id="IPR027806">
    <property type="entry name" value="HARBI1_dom"/>
</dbReference>
<evidence type="ECO:0000259" key="5">
    <source>
        <dbReference type="Pfam" id="PF13359"/>
    </source>
</evidence>
<reference evidence="7 8" key="1">
    <citation type="journal article" date="2019" name="Genome Biol. Evol.">
        <title>Insights into the evolution of the New World diploid cottons (Gossypium, subgenus Houzingenia) based on genome sequencing.</title>
        <authorList>
            <person name="Grover C.E."/>
            <person name="Arick M.A. 2nd"/>
            <person name="Thrash A."/>
            <person name="Conover J.L."/>
            <person name="Sanders W.S."/>
            <person name="Peterson D.G."/>
            <person name="Frelichowski J.E."/>
            <person name="Scheffler J.A."/>
            <person name="Scheffler B.E."/>
            <person name="Wendel J.F."/>
        </authorList>
    </citation>
    <scope>NUCLEOTIDE SEQUENCE [LARGE SCALE GENOMIC DNA]</scope>
    <source>
        <strain evidence="7">27</strain>
        <tissue evidence="7">Leaf</tissue>
    </source>
</reference>
<evidence type="ECO:0000313" key="8">
    <source>
        <dbReference type="Proteomes" id="UP000593561"/>
    </source>
</evidence>
<proteinExistence type="predicted"/>
<evidence type="ECO:0008006" key="9">
    <source>
        <dbReference type="Google" id="ProtNLM"/>
    </source>
</evidence>
<dbReference type="InterPro" id="IPR058353">
    <property type="entry name" value="DUF8040"/>
</dbReference>
<gene>
    <name evidence="7" type="ORF">Godav_005230</name>
</gene>
<dbReference type="EMBL" id="JABFAC010236906">
    <property type="protein sequence ID" value="MBA0634094.1"/>
    <property type="molecule type" value="Genomic_DNA"/>
</dbReference>
<protein>
    <recommendedName>
        <fullName evidence="9">DDE Tnp4 domain-containing protein</fullName>
    </recommendedName>
</protein>
<evidence type="ECO:0000259" key="4">
    <source>
        <dbReference type="Pfam" id="PF12776"/>
    </source>
</evidence>
<name>A0A7J8T6R2_GOSDV</name>
<dbReference type="Pfam" id="PF12776">
    <property type="entry name" value="Myb_DNA-bind_3"/>
    <property type="match status" value="1"/>
</dbReference>
<dbReference type="PANTHER" id="PTHR46250">
    <property type="entry name" value="MYB/SANT-LIKE DNA-BINDING DOMAIN PROTEIN-RELATED"/>
    <property type="match status" value="1"/>
</dbReference>
<evidence type="ECO:0000256" key="1">
    <source>
        <dbReference type="ARBA" id="ARBA00001968"/>
    </source>
</evidence>
<feature type="domain" description="Myb/SANT-like" evidence="4">
    <location>
        <begin position="235"/>
        <end position="328"/>
    </location>
</feature>
<evidence type="ECO:0000259" key="6">
    <source>
        <dbReference type="Pfam" id="PF26138"/>
    </source>
</evidence>